<accession>A0A979GVF8</accession>
<evidence type="ECO:0000313" key="1">
    <source>
        <dbReference type="EMBL" id="ACU61339.1"/>
    </source>
</evidence>
<evidence type="ECO:0000313" key="2">
    <source>
        <dbReference type="Proteomes" id="UP000002215"/>
    </source>
</evidence>
<organism evidence="1 2">
    <name type="scientific">Chitinophaga pinensis (strain ATCC 43595 / DSM 2588 / LMG 13176 / NBRC 15968 / NCIMB 11800 / UQM 2034)</name>
    <dbReference type="NCBI Taxonomy" id="485918"/>
    <lineage>
        <taxon>Bacteria</taxon>
        <taxon>Pseudomonadati</taxon>
        <taxon>Bacteroidota</taxon>
        <taxon>Chitinophagia</taxon>
        <taxon>Chitinophagales</taxon>
        <taxon>Chitinophagaceae</taxon>
        <taxon>Chitinophaga</taxon>
    </lineage>
</organism>
<sequence>MSLTGIYRAVRIYSCYEYLLQMSMIKKIRACYLRWAKYDHGLSSTDIDFTVKVDEFIKELNAAKELGLVDGNGWLSLRIVENSQPEGLGKYSHKLKIVS</sequence>
<gene>
    <name evidence="1" type="ordered locus">Cpin_3877</name>
</gene>
<dbReference type="EMBL" id="CP001699">
    <property type="protein sequence ID" value="ACU61339.1"/>
    <property type="molecule type" value="Genomic_DNA"/>
</dbReference>
<protein>
    <submittedName>
        <fullName evidence="1">Uncharacterized protein</fullName>
    </submittedName>
</protein>
<dbReference type="AlphaFoldDB" id="A0A979GVF8"/>
<name>A0A979GVF8_CHIPD</name>
<dbReference type="Proteomes" id="UP000002215">
    <property type="component" value="Chromosome"/>
</dbReference>
<reference evidence="1 2" key="2">
    <citation type="journal article" date="2010" name="Stand. Genomic Sci.">
        <title>Complete genome sequence of Chitinophaga pinensis type strain (UQM 2034).</title>
        <authorList>
            <person name="Glavina Del Rio T."/>
            <person name="Abt B."/>
            <person name="Spring S."/>
            <person name="Lapidus A."/>
            <person name="Nolan M."/>
            <person name="Tice H."/>
            <person name="Copeland A."/>
            <person name="Cheng J.F."/>
            <person name="Chen F."/>
            <person name="Bruce D."/>
            <person name="Goodwin L."/>
            <person name="Pitluck S."/>
            <person name="Ivanova N."/>
            <person name="Mavromatis K."/>
            <person name="Mikhailova N."/>
            <person name="Pati A."/>
            <person name="Chen A."/>
            <person name="Palaniappan K."/>
            <person name="Land M."/>
            <person name="Hauser L."/>
            <person name="Chang Y.J."/>
            <person name="Jeffries C.D."/>
            <person name="Chain P."/>
            <person name="Saunders E."/>
            <person name="Detter J.C."/>
            <person name="Brettin T."/>
            <person name="Rohde M."/>
            <person name="Goker M."/>
            <person name="Bristow J."/>
            <person name="Eisen J.A."/>
            <person name="Markowitz V."/>
            <person name="Hugenholtz P."/>
            <person name="Kyrpides N.C."/>
            <person name="Klenk H.P."/>
            <person name="Lucas S."/>
        </authorList>
    </citation>
    <scope>NUCLEOTIDE SEQUENCE [LARGE SCALE GENOMIC DNA]</scope>
    <source>
        <strain evidence="2">ATCC 43595 / DSM 2588 / LMG 13176 / NBRC 15968 / NCIMB 11800 / UQM 2034</strain>
    </source>
</reference>
<reference evidence="2" key="1">
    <citation type="submission" date="2009-08" db="EMBL/GenBank/DDBJ databases">
        <title>The complete genome of Chitinophaga pinensis DSM 2588.</title>
        <authorList>
            <consortium name="US DOE Joint Genome Institute (JGI-PGF)"/>
            <person name="Lucas S."/>
            <person name="Copeland A."/>
            <person name="Lapidus A."/>
            <person name="Glavina del Rio T."/>
            <person name="Dalin E."/>
            <person name="Tice H."/>
            <person name="Bruce D."/>
            <person name="Goodwin L."/>
            <person name="Pitluck S."/>
            <person name="Kyrpides N."/>
            <person name="Mavromatis K."/>
            <person name="Ivanova N."/>
            <person name="Mikhailova N."/>
            <person name="Sims D."/>
            <person name="Meinche L."/>
            <person name="Brettin T."/>
            <person name="Detter J.C."/>
            <person name="Han C."/>
            <person name="Larimer F."/>
            <person name="Land M."/>
            <person name="Hauser L."/>
            <person name="Markowitz V."/>
            <person name="Cheng J.-F."/>
            <person name="Hugenholtz P."/>
            <person name="Woyke T."/>
            <person name="Wu D."/>
            <person name="Spring S."/>
            <person name="Klenk H.-P."/>
            <person name="Eisen J.A."/>
        </authorList>
    </citation>
    <scope>NUCLEOTIDE SEQUENCE [LARGE SCALE GENOMIC DNA]</scope>
    <source>
        <strain evidence="2">ATCC 43595 / DSM 2588 / LMG 13176 / NBRC 15968 / NCIMB 11800 / UQM 2034</strain>
    </source>
</reference>
<dbReference type="KEGG" id="cpi:Cpin_3877"/>
<proteinExistence type="predicted"/>